<dbReference type="PANTHER" id="PTHR12001">
    <property type="entry name" value="GERANYLGERANYL PYROPHOSPHATE SYNTHASE"/>
    <property type="match status" value="1"/>
</dbReference>
<keyword evidence="3 6" id="KW-0808">Transferase</keyword>
<dbReference type="PROSITE" id="PS00444">
    <property type="entry name" value="POLYPRENYL_SYNTHASE_2"/>
    <property type="match status" value="1"/>
</dbReference>
<evidence type="ECO:0000256" key="5">
    <source>
        <dbReference type="ARBA" id="ARBA00022842"/>
    </source>
</evidence>
<evidence type="ECO:0000256" key="4">
    <source>
        <dbReference type="ARBA" id="ARBA00022723"/>
    </source>
</evidence>
<dbReference type="SFLD" id="SFLDG01017">
    <property type="entry name" value="Polyprenyl_Transferase_Like"/>
    <property type="match status" value="1"/>
</dbReference>
<dbReference type="Pfam" id="PF00348">
    <property type="entry name" value="polyprenyl_synt"/>
    <property type="match status" value="1"/>
</dbReference>
<keyword evidence="5" id="KW-0460">Magnesium</keyword>
<reference evidence="7 8" key="1">
    <citation type="journal article" date="2013" name="BMC Microbiol.">
        <title>Identification of the type II cytochrome c maturation pathway in anammox bacteria by comparative genomics.</title>
        <authorList>
            <person name="Ferousi C."/>
            <person name="Speth D.R."/>
            <person name="Reimann J."/>
            <person name="Op den Camp H.J."/>
            <person name="Allen J.W."/>
            <person name="Keltjens J.T."/>
            <person name="Jetten M.S."/>
        </authorList>
    </citation>
    <scope>NUCLEOTIDE SEQUENCE [LARGE SCALE GENOMIC DNA]</scope>
    <source>
        <strain evidence="7">RU1</strain>
    </source>
</reference>
<organism evidence="7 8">
    <name type="scientific">Candidatus Brocadia fulgida</name>
    <dbReference type="NCBI Taxonomy" id="380242"/>
    <lineage>
        <taxon>Bacteria</taxon>
        <taxon>Pseudomonadati</taxon>
        <taxon>Planctomycetota</taxon>
        <taxon>Candidatus Brocadiia</taxon>
        <taxon>Candidatus Brocadiales</taxon>
        <taxon>Candidatus Brocadiaceae</taxon>
        <taxon>Candidatus Brocadia</taxon>
    </lineage>
</organism>
<evidence type="ECO:0000313" key="8">
    <source>
        <dbReference type="Proteomes" id="UP000034954"/>
    </source>
</evidence>
<evidence type="ECO:0000256" key="2">
    <source>
        <dbReference type="ARBA" id="ARBA00006706"/>
    </source>
</evidence>
<accession>A0A0M2USQ7</accession>
<sequence>MELYKGLGLDMRIEESIRIYGAKIDELLKELIPPHRNDYLSAPIWHHMRTGGKRVRPALCLITCEALGGNPHDAIHFALAIEAMHNMFLIHDDIEDGDTVRRDQPTVWVEYGIANAINAGDYLLACAYKTTLASPISVGKKIGLLQALTSTYEKTVEGQALDINARAAEDFSVDKYMKMVELKTGYYLACGMVGGAIVSGVSEQVVDKIWTLGKTMGPAFQIRDDLIDLTHGKGRGGVIGSDVKEGKASFLYSYALQIAGADDKKQLRHIMLKPRDETTDADIQWVLDVYRKYGAIQHAQDFAENLVQQAYKTIDEIPVENKTIFKEIASFMAQRMS</sequence>
<proteinExistence type="inferred from homology"/>
<evidence type="ECO:0000256" key="6">
    <source>
        <dbReference type="RuleBase" id="RU004466"/>
    </source>
</evidence>
<dbReference type="Gene3D" id="1.10.600.10">
    <property type="entry name" value="Farnesyl Diphosphate Synthase"/>
    <property type="match status" value="1"/>
</dbReference>
<keyword evidence="8" id="KW-1185">Reference proteome</keyword>
<protein>
    <submittedName>
        <fullName evidence="7">Short chain isoprenyl diphosphate synthase</fullName>
    </submittedName>
</protein>
<keyword evidence="4" id="KW-0479">Metal-binding</keyword>
<dbReference type="SUPFAM" id="SSF48576">
    <property type="entry name" value="Terpenoid synthases"/>
    <property type="match status" value="1"/>
</dbReference>
<dbReference type="CDD" id="cd00685">
    <property type="entry name" value="Trans_IPPS_HT"/>
    <property type="match status" value="1"/>
</dbReference>
<dbReference type="Proteomes" id="UP000034954">
    <property type="component" value="Unassembled WGS sequence"/>
</dbReference>
<dbReference type="SFLD" id="SFLDS00005">
    <property type="entry name" value="Isoprenoid_Synthase_Type_I"/>
    <property type="match status" value="1"/>
</dbReference>
<comment type="similarity">
    <text evidence="2 6">Belongs to the FPP/GGPP synthase family.</text>
</comment>
<gene>
    <name evidence="7" type="ORF">BROFUL_02423</name>
</gene>
<name>A0A0M2USQ7_9BACT</name>
<evidence type="ECO:0000313" key="7">
    <source>
        <dbReference type="EMBL" id="KKO18877.1"/>
    </source>
</evidence>
<dbReference type="EMBL" id="LAQJ01000231">
    <property type="protein sequence ID" value="KKO18877.1"/>
    <property type="molecule type" value="Genomic_DNA"/>
</dbReference>
<dbReference type="InterPro" id="IPR008949">
    <property type="entry name" value="Isoprenoid_synthase_dom_sf"/>
</dbReference>
<dbReference type="GO" id="GO:0004659">
    <property type="term" value="F:prenyltransferase activity"/>
    <property type="evidence" value="ECO:0007669"/>
    <property type="project" value="InterPro"/>
</dbReference>
<evidence type="ECO:0000256" key="1">
    <source>
        <dbReference type="ARBA" id="ARBA00001946"/>
    </source>
</evidence>
<comment type="caution">
    <text evidence="7">The sequence shown here is derived from an EMBL/GenBank/DDBJ whole genome shotgun (WGS) entry which is preliminary data.</text>
</comment>
<dbReference type="GO" id="GO:0046872">
    <property type="term" value="F:metal ion binding"/>
    <property type="evidence" value="ECO:0007669"/>
    <property type="project" value="UniProtKB-KW"/>
</dbReference>
<dbReference type="InterPro" id="IPR000092">
    <property type="entry name" value="Polyprenyl_synt"/>
</dbReference>
<comment type="cofactor">
    <cofactor evidence="1">
        <name>Mg(2+)</name>
        <dbReference type="ChEBI" id="CHEBI:18420"/>
    </cofactor>
</comment>
<dbReference type="PANTHER" id="PTHR12001:SF85">
    <property type="entry name" value="SHORT CHAIN ISOPRENYL DIPHOSPHATE SYNTHASE"/>
    <property type="match status" value="1"/>
</dbReference>
<evidence type="ECO:0000256" key="3">
    <source>
        <dbReference type="ARBA" id="ARBA00022679"/>
    </source>
</evidence>
<dbReference type="GO" id="GO:0008299">
    <property type="term" value="P:isoprenoid biosynthetic process"/>
    <property type="evidence" value="ECO:0007669"/>
    <property type="project" value="InterPro"/>
</dbReference>
<dbReference type="InterPro" id="IPR033749">
    <property type="entry name" value="Polyprenyl_synt_CS"/>
</dbReference>
<dbReference type="AlphaFoldDB" id="A0A0M2USQ7"/>